<dbReference type="InterPro" id="IPR000595">
    <property type="entry name" value="cNMP-bd_dom"/>
</dbReference>
<keyword evidence="1" id="KW-0805">Transcription regulation</keyword>
<keyword evidence="5" id="KW-1185">Reference proteome</keyword>
<reference evidence="4 5" key="1">
    <citation type="submission" date="2016-07" db="EMBL/GenBank/DDBJ databases">
        <title>Multi-omics approach to identify versatile polysaccharide utilization systems of a marine flavobacterium Gramella flava.</title>
        <authorList>
            <person name="Tang K."/>
        </authorList>
    </citation>
    <scope>NUCLEOTIDE SEQUENCE [LARGE SCALE GENOMIC DNA]</scope>
    <source>
        <strain evidence="4 5">JLT2011</strain>
    </source>
</reference>
<dbReference type="PANTHER" id="PTHR24567:SF74">
    <property type="entry name" value="HTH-TYPE TRANSCRIPTIONAL REGULATOR ARCR"/>
    <property type="match status" value="1"/>
</dbReference>
<dbReference type="KEGG" id="gfl:GRFL_3226"/>
<dbReference type="GO" id="GO:0005829">
    <property type="term" value="C:cytosol"/>
    <property type="evidence" value="ECO:0007669"/>
    <property type="project" value="TreeGrafter"/>
</dbReference>
<organism evidence="4 5">
    <name type="scientific">Christiangramia flava JLT2011</name>
    <dbReference type="NCBI Taxonomy" id="1229726"/>
    <lineage>
        <taxon>Bacteria</taxon>
        <taxon>Pseudomonadati</taxon>
        <taxon>Bacteroidota</taxon>
        <taxon>Flavobacteriia</taxon>
        <taxon>Flavobacteriales</taxon>
        <taxon>Flavobacteriaceae</taxon>
        <taxon>Christiangramia</taxon>
    </lineage>
</organism>
<evidence type="ECO:0000313" key="4">
    <source>
        <dbReference type="EMBL" id="APU69950.1"/>
    </source>
</evidence>
<dbReference type="GO" id="GO:0003677">
    <property type="term" value="F:DNA binding"/>
    <property type="evidence" value="ECO:0007669"/>
    <property type="project" value="UniProtKB-KW"/>
</dbReference>
<name>A0A1L7I8P7_9FLAO</name>
<dbReference type="GO" id="GO:0003700">
    <property type="term" value="F:DNA-binding transcription factor activity"/>
    <property type="evidence" value="ECO:0007669"/>
    <property type="project" value="TreeGrafter"/>
</dbReference>
<dbReference type="RefSeq" id="WP_083645534.1">
    <property type="nucleotide sequence ID" value="NZ_AMRU01000004.1"/>
</dbReference>
<dbReference type="InterPro" id="IPR014710">
    <property type="entry name" value="RmlC-like_jellyroll"/>
</dbReference>
<dbReference type="InterPro" id="IPR018490">
    <property type="entry name" value="cNMP-bd_dom_sf"/>
</dbReference>
<protein>
    <submittedName>
        <fullName evidence="4">Transcriptional regulator, Crp/Fnr family</fullName>
    </submittedName>
</protein>
<gene>
    <name evidence="4" type="ORF">GRFL_3226</name>
</gene>
<keyword evidence="3" id="KW-0804">Transcription</keyword>
<dbReference type="Pfam" id="PF00027">
    <property type="entry name" value="cNMP_binding"/>
    <property type="match status" value="1"/>
</dbReference>
<evidence type="ECO:0000256" key="1">
    <source>
        <dbReference type="ARBA" id="ARBA00023015"/>
    </source>
</evidence>
<proteinExistence type="predicted"/>
<dbReference type="CDD" id="cd00038">
    <property type="entry name" value="CAP_ED"/>
    <property type="match status" value="1"/>
</dbReference>
<dbReference type="InterPro" id="IPR036388">
    <property type="entry name" value="WH-like_DNA-bd_sf"/>
</dbReference>
<dbReference type="AlphaFoldDB" id="A0A1L7I8P7"/>
<dbReference type="InterPro" id="IPR012318">
    <property type="entry name" value="HTH_CRP"/>
</dbReference>
<accession>A0A1L7I8P7</accession>
<evidence type="ECO:0000313" key="5">
    <source>
        <dbReference type="Proteomes" id="UP000186230"/>
    </source>
</evidence>
<dbReference type="SUPFAM" id="SSF46785">
    <property type="entry name" value="Winged helix' DNA-binding domain"/>
    <property type="match status" value="1"/>
</dbReference>
<keyword evidence="2" id="KW-0238">DNA-binding</keyword>
<dbReference type="InterPro" id="IPR036390">
    <property type="entry name" value="WH_DNA-bd_sf"/>
</dbReference>
<dbReference type="STRING" id="1229726.GRFL_3226"/>
<dbReference type="PROSITE" id="PS50042">
    <property type="entry name" value="CNMP_BINDING_3"/>
    <property type="match status" value="1"/>
</dbReference>
<dbReference type="PROSITE" id="PS51063">
    <property type="entry name" value="HTH_CRP_2"/>
    <property type="match status" value="1"/>
</dbReference>
<dbReference type="Gene3D" id="2.60.120.10">
    <property type="entry name" value="Jelly Rolls"/>
    <property type="match status" value="1"/>
</dbReference>
<dbReference type="OrthoDB" id="1426605at2"/>
<dbReference type="PANTHER" id="PTHR24567">
    <property type="entry name" value="CRP FAMILY TRANSCRIPTIONAL REGULATORY PROTEIN"/>
    <property type="match status" value="1"/>
</dbReference>
<dbReference type="EMBL" id="CP016359">
    <property type="protein sequence ID" value="APU69950.1"/>
    <property type="molecule type" value="Genomic_DNA"/>
</dbReference>
<dbReference type="Proteomes" id="UP000186230">
    <property type="component" value="Chromosome"/>
</dbReference>
<evidence type="ECO:0000256" key="2">
    <source>
        <dbReference type="ARBA" id="ARBA00023125"/>
    </source>
</evidence>
<evidence type="ECO:0000256" key="3">
    <source>
        <dbReference type="ARBA" id="ARBA00023163"/>
    </source>
</evidence>
<dbReference type="InterPro" id="IPR050397">
    <property type="entry name" value="Env_Response_Regulators"/>
</dbReference>
<dbReference type="SUPFAM" id="SSF51206">
    <property type="entry name" value="cAMP-binding domain-like"/>
    <property type="match status" value="1"/>
</dbReference>
<sequence>MNTSEALYIRYKPVLDSCEFFRNLGEEHWKELLLSFREELWTKNTCILNRKKFLFHFYIICRGRVKMYRLAENSLKEHTLFLLSKGDVFDVFCLFDGDKHRVYYECLDSTKVLAIRMDELRRWMQQQPQFYPMFLQYAAKMMRKLEKTASELIFTDLSTRLLQLILSNINERNHQLELIDNLPNKELASMVGSTRAVVNRYLQTLKKKGAIQITRNRIKIMNMDLLLKELKIHSGNS</sequence>
<dbReference type="Pfam" id="PF13545">
    <property type="entry name" value="HTH_Crp_2"/>
    <property type="match status" value="1"/>
</dbReference>
<dbReference type="Gene3D" id="1.10.10.10">
    <property type="entry name" value="Winged helix-like DNA-binding domain superfamily/Winged helix DNA-binding domain"/>
    <property type="match status" value="1"/>
</dbReference>
<dbReference type="SMART" id="SM00100">
    <property type="entry name" value="cNMP"/>
    <property type="match status" value="1"/>
</dbReference>